<comment type="caution">
    <text evidence="5">The sequence shown here is derived from an EMBL/GenBank/DDBJ whole genome shotgun (WGS) entry which is preliminary data.</text>
</comment>
<dbReference type="InterPro" id="IPR011990">
    <property type="entry name" value="TPR-like_helical_dom_sf"/>
</dbReference>
<feature type="domain" description="DYW" evidence="4">
    <location>
        <begin position="664"/>
        <end position="756"/>
    </location>
</feature>
<dbReference type="FunFam" id="1.25.40.10:FF:000031">
    <property type="entry name" value="Pentatricopeptide repeat-containing protein mitochondrial"/>
    <property type="match status" value="1"/>
</dbReference>
<evidence type="ECO:0000256" key="3">
    <source>
        <dbReference type="PROSITE-ProRule" id="PRU00708"/>
    </source>
</evidence>
<dbReference type="InterPro" id="IPR002885">
    <property type="entry name" value="PPR_rpt"/>
</dbReference>
<evidence type="ECO:0000259" key="4">
    <source>
        <dbReference type="Pfam" id="PF14432"/>
    </source>
</evidence>
<dbReference type="NCBIfam" id="TIGR00756">
    <property type="entry name" value="PPR"/>
    <property type="match status" value="5"/>
</dbReference>
<dbReference type="InterPro" id="IPR046960">
    <property type="entry name" value="PPR_At4g14850-like_plant"/>
</dbReference>
<evidence type="ECO:0000256" key="1">
    <source>
        <dbReference type="ARBA" id="ARBA00006643"/>
    </source>
</evidence>
<comment type="similarity">
    <text evidence="1">Belongs to the PPR family. PCMP-H subfamily.</text>
</comment>
<gene>
    <name evidence="5" type="ORF">SLEP1_g4190</name>
</gene>
<dbReference type="Pfam" id="PF14432">
    <property type="entry name" value="DYW_deaminase"/>
    <property type="match status" value="1"/>
</dbReference>
<dbReference type="PANTHER" id="PTHR47926:SF386">
    <property type="entry name" value="PENTATRICOPEPTIDE REPEAT-CONTAINING PROTEIN"/>
    <property type="match status" value="1"/>
</dbReference>
<dbReference type="InterPro" id="IPR046849">
    <property type="entry name" value="E2_motif"/>
</dbReference>
<dbReference type="InterPro" id="IPR032867">
    <property type="entry name" value="DYW_dom"/>
</dbReference>
<reference evidence="5 6" key="1">
    <citation type="journal article" date="2021" name="Commun. Biol.">
        <title>The genome of Shorea leprosula (Dipterocarpaceae) highlights the ecological relevance of drought in aseasonal tropical rainforests.</title>
        <authorList>
            <person name="Ng K.K.S."/>
            <person name="Kobayashi M.J."/>
            <person name="Fawcett J.A."/>
            <person name="Hatakeyama M."/>
            <person name="Paape T."/>
            <person name="Ng C.H."/>
            <person name="Ang C.C."/>
            <person name="Tnah L.H."/>
            <person name="Lee C.T."/>
            <person name="Nishiyama T."/>
            <person name="Sese J."/>
            <person name="O'Brien M.J."/>
            <person name="Copetti D."/>
            <person name="Mohd Noor M.I."/>
            <person name="Ong R.C."/>
            <person name="Putra M."/>
            <person name="Sireger I.Z."/>
            <person name="Indrioko S."/>
            <person name="Kosugi Y."/>
            <person name="Izuno A."/>
            <person name="Isagi Y."/>
            <person name="Lee S.L."/>
            <person name="Shimizu K.K."/>
        </authorList>
    </citation>
    <scope>NUCLEOTIDE SEQUENCE [LARGE SCALE GENOMIC DNA]</scope>
    <source>
        <strain evidence="5">214</strain>
    </source>
</reference>
<proteinExistence type="inferred from homology"/>
<dbReference type="FunFam" id="1.25.40.10:FF:000393">
    <property type="entry name" value="Pentatricopeptide repeat-containing protein At1g20230"/>
    <property type="match status" value="1"/>
</dbReference>
<dbReference type="GO" id="GO:0003723">
    <property type="term" value="F:RNA binding"/>
    <property type="evidence" value="ECO:0007669"/>
    <property type="project" value="InterPro"/>
</dbReference>
<dbReference type="PROSITE" id="PS51375">
    <property type="entry name" value="PPR"/>
    <property type="match status" value="5"/>
</dbReference>
<dbReference type="EMBL" id="BPVZ01000004">
    <property type="protein sequence ID" value="GKU90150.1"/>
    <property type="molecule type" value="Genomic_DNA"/>
</dbReference>
<dbReference type="GO" id="GO:0008270">
    <property type="term" value="F:zinc ion binding"/>
    <property type="evidence" value="ECO:0007669"/>
    <property type="project" value="InterPro"/>
</dbReference>
<dbReference type="Pfam" id="PF20430">
    <property type="entry name" value="Eplus_motif"/>
    <property type="match status" value="1"/>
</dbReference>
<dbReference type="Pfam" id="PF01535">
    <property type="entry name" value="PPR"/>
    <property type="match status" value="3"/>
</dbReference>
<dbReference type="FunFam" id="1.25.40.10:FF:000366">
    <property type="entry name" value="Pentatricopeptide (PPR) repeat-containing protein"/>
    <property type="match status" value="1"/>
</dbReference>
<feature type="repeat" description="PPR" evidence="3">
    <location>
        <begin position="348"/>
        <end position="382"/>
    </location>
</feature>
<feature type="repeat" description="PPR" evidence="3">
    <location>
        <begin position="313"/>
        <end position="347"/>
    </location>
</feature>
<dbReference type="Pfam" id="PF20431">
    <property type="entry name" value="E_motif"/>
    <property type="match status" value="1"/>
</dbReference>
<dbReference type="Gene3D" id="1.25.40.10">
    <property type="entry name" value="Tetratricopeptide repeat domain"/>
    <property type="match status" value="3"/>
</dbReference>
<name>A0AAV5HTN4_9ROSI</name>
<feature type="repeat" description="PPR" evidence="3">
    <location>
        <begin position="449"/>
        <end position="483"/>
    </location>
</feature>
<evidence type="ECO:0000313" key="5">
    <source>
        <dbReference type="EMBL" id="GKU90150.1"/>
    </source>
</evidence>
<protein>
    <recommendedName>
        <fullName evidence="4">DYW domain-containing protein</fullName>
    </recommendedName>
</protein>
<sequence length="756" mass="84072">MSRQVLPLFDNLHRGVLSCLTSAKSSLLHVCQAHAHILKVGIIYDTVLSSRLLALYSNHQCFAEAQLVLHSIPEPSVLSFANLIYALTRSNLLALSLDVFSQMLSHDIWPEYRILPNIINACGGLSALETGKQVHGIVFRSGLDSDYFVQGSLVNMYVKCGEIRDARKVFDRLPQRHVVSCSALISAYARKGCADETMRLFNEMKDFGVKPNLITWNGVLSGFNQSGHCREAVVMFQKMHSEGFQPDDTTLSSILSAVGDLEELNIGIQAHCCVIKQGLGQERYIRSALVDMYGKCACALELSQAFDELDEKDIGACNALITGLSRNGAIYLALKVFEQFRVEGMELNVVSWTAIIAGCTQNGKDIQALELFREMQSAGLKPNSVTIPCLLPACGNIAALMHGKAAHCFVLRTGIADDHHVGSALIDMYAKCGRIHMSRLCFDKMPTKNLVCWNAILGGYAMHGKTKEAKEIFDLMQRAGHKPNIISFCCILSACSHSGLVEEGWSYFNSMTKEHGIEAKMEHYASMVNLLGRAAKPEEAYALIKQMPFEPNACVWGALLGSCRLHNNVGLGEIAAKKLFELEPENPGNYVLLSNIYASKAMWTEVDAVRDIMINRGLKKNPGCSWIEIKNKVHMLLAGDKSHREMPQILEKLNELSMEMKKVGYCPETDFVLQNVEEQDKEQMLGEHSEKLAVAYGLLNTSPGSPLQVIKNLRICRDCHAFMKSISSLEEREIFVWDTNRFHHFKDGICSCGDFW</sequence>
<keyword evidence="6" id="KW-1185">Reference proteome</keyword>
<evidence type="ECO:0000256" key="2">
    <source>
        <dbReference type="ARBA" id="ARBA00022737"/>
    </source>
</evidence>
<feature type="repeat" description="PPR" evidence="3">
    <location>
        <begin position="212"/>
        <end position="246"/>
    </location>
</feature>
<evidence type="ECO:0000313" key="6">
    <source>
        <dbReference type="Proteomes" id="UP001054252"/>
    </source>
</evidence>
<dbReference type="Pfam" id="PF13041">
    <property type="entry name" value="PPR_2"/>
    <property type="match status" value="3"/>
</dbReference>
<accession>A0AAV5HTN4</accession>
<dbReference type="Proteomes" id="UP001054252">
    <property type="component" value="Unassembled WGS sequence"/>
</dbReference>
<dbReference type="FunFam" id="1.25.40.10:FF:000598">
    <property type="entry name" value="pentatricopeptide repeat-containing protein At1g20230 isoform X2"/>
    <property type="match status" value="1"/>
</dbReference>
<dbReference type="AlphaFoldDB" id="A0AAV5HTN4"/>
<dbReference type="InterPro" id="IPR046848">
    <property type="entry name" value="E_motif"/>
</dbReference>
<feature type="repeat" description="PPR" evidence="3">
    <location>
        <begin position="177"/>
        <end position="211"/>
    </location>
</feature>
<dbReference type="PANTHER" id="PTHR47926">
    <property type="entry name" value="PENTATRICOPEPTIDE REPEAT-CONTAINING PROTEIN"/>
    <property type="match status" value="1"/>
</dbReference>
<dbReference type="GO" id="GO:0009451">
    <property type="term" value="P:RNA modification"/>
    <property type="evidence" value="ECO:0007669"/>
    <property type="project" value="InterPro"/>
</dbReference>
<keyword evidence="2" id="KW-0677">Repeat</keyword>
<organism evidence="5 6">
    <name type="scientific">Rubroshorea leprosula</name>
    <dbReference type="NCBI Taxonomy" id="152421"/>
    <lineage>
        <taxon>Eukaryota</taxon>
        <taxon>Viridiplantae</taxon>
        <taxon>Streptophyta</taxon>
        <taxon>Embryophyta</taxon>
        <taxon>Tracheophyta</taxon>
        <taxon>Spermatophyta</taxon>
        <taxon>Magnoliopsida</taxon>
        <taxon>eudicotyledons</taxon>
        <taxon>Gunneridae</taxon>
        <taxon>Pentapetalae</taxon>
        <taxon>rosids</taxon>
        <taxon>malvids</taxon>
        <taxon>Malvales</taxon>
        <taxon>Dipterocarpaceae</taxon>
        <taxon>Rubroshorea</taxon>
    </lineage>
</organism>